<dbReference type="GO" id="GO:0004567">
    <property type="term" value="F:beta-mannosidase activity"/>
    <property type="evidence" value="ECO:0007669"/>
    <property type="project" value="UniProtKB-EC"/>
</dbReference>
<dbReference type="SUPFAM" id="SSF49303">
    <property type="entry name" value="beta-Galactosidase/glucuronidase domain"/>
    <property type="match status" value="3"/>
</dbReference>
<dbReference type="EC" id="3.2.1.25" evidence="6"/>
<dbReference type="InterPro" id="IPR008979">
    <property type="entry name" value="Galactose-bd-like_sf"/>
</dbReference>
<comment type="catalytic activity">
    <reaction evidence="1">
        <text>Hydrolysis of terminal, non-reducing beta-D-mannose residues in beta-D-mannosides.</text>
        <dbReference type="EC" id="3.2.1.25"/>
    </reaction>
</comment>
<dbReference type="GO" id="GO:0005764">
    <property type="term" value="C:lysosome"/>
    <property type="evidence" value="ECO:0007669"/>
    <property type="project" value="UniProtKB-SubCell"/>
</dbReference>
<reference evidence="20 21" key="1">
    <citation type="submission" date="2016-10" db="EMBL/GenBank/DDBJ databases">
        <authorList>
            <person name="de Groot N.N."/>
        </authorList>
    </citation>
    <scope>NUCLEOTIDE SEQUENCE [LARGE SCALE GENOMIC DNA]</scope>
    <source>
        <strain evidence="20 21">DSM 28129</strain>
    </source>
</reference>
<dbReference type="Gene3D" id="2.60.120.260">
    <property type="entry name" value="Galactose-binding domain-like"/>
    <property type="match status" value="1"/>
</dbReference>
<keyword evidence="12" id="KW-0326">Glycosidase</keyword>
<dbReference type="InterPro" id="IPR041625">
    <property type="entry name" value="Beta-mannosidase_Ig"/>
</dbReference>
<evidence type="ECO:0000256" key="9">
    <source>
        <dbReference type="ARBA" id="ARBA00022801"/>
    </source>
</evidence>
<dbReference type="InterPro" id="IPR054593">
    <property type="entry name" value="Beta-mannosidase-like_N2"/>
</dbReference>
<dbReference type="PANTHER" id="PTHR43730:SF1">
    <property type="entry name" value="BETA-MANNOSIDASE"/>
    <property type="match status" value="1"/>
</dbReference>
<dbReference type="Pfam" id="PF22666">
    <property type="entry name" value="Glyco_hydro_2_N2"/>
    <property type="match status" value="1"/>
</dbReference>
<dbReference type="FunFam" id="3.20.20.80:FF:000050">
    <property type="entry name" value="Beta-mannosidase B"/>
    <property type="match status" value="1"/>
</dbReference>
<dbReference type="OrthoDB" id="9801077at2"/>
<feature type="domain" description="Beta-mannosidase Ig-fold" evidence="17">
    <location>
        <begin position="769"/>
        <end position="848"/>
    </location>
</feature>
<dbReference type="InterPro" id="IPR041447">
    <property type="entry name" value="Mannosidase_ig"/>
</dbReference>
<evidence type="ECO:0000256" key="6">
    <source>
        <dbReference type="ARBA" id="ARBA00012754"/>
    </source>
</evidence>
<dbReference type="RefSeq" id="WP_091235122.1">
    <property type="nucleotide sequence ID" value="NZ_FNBG01000031.1"/>
</dbReference>
<dbReference type="EMBL" id="FNBG01000031">
    <property type="protein sequence ID" value="SDG24673.1"/>
    <property type="molecule type" value="Genomic_DNA"/>
</dbReference>
<dbReference type="AlphaFoldDB" id="A0A1G7SNR8"/>
<dbReference type="GO" id="GO:0005975">
    <property type="term" value="P:carbohydrate metabolic process"/>
    <property type="evidence" value="ECO:0007669"/>
    <property type="project" value="InterPro"/>
</dbReference>
<evidence type="ECO:0000256" key="2">
    <source>
        <dbReference type="ARBA" id="ARBA00004371"/>
    </source>
</evidence>
<evidence type="ECO:0000256" key="11">
    <source>
        <dbReference type="ARBA" id="ARBA00023228"/>
    </source>
</evidence>
<dbReference type="FunFam" id="2.60.120.260:FF:000060">
    <property type="entry name" value="Probable beta-mannosidase"/>
    <property type="match status" value="1"/>
</dbReference>
<dbReference type="Pfam" id="PF17753">
    <property type="entry name" value="Ig_mannosidase"/>
    <property type="match status" value="1"/>
</dbReference>
<evidence type="ECO:0000256" key="4">
    <source>
        <dbReference type="ARBA" id="ARBA00004740"/>
    </source>
</evidence>
<dbReference type="SUPFAM" id="SSF49785">
    <property type="entry name" value="Galactose-binding domain-like"/>
    <property type="match status" value="1"/>
</dbReference>
<dbReference type="GO" id="GO:0005576">
    <property type="term" value="C:extracellular region"/>
    <property type="evidence" value="ECO:0007669"/>
    <property type="project" value="UniProtKB-SubCell"/>
</dbReference>
<comment type="pathway">
    <text evidence="4">Glycan metabolism; N-glycan degradation.</text>
</comment>
<accession>A0A1G7SNR8</accession>
<dbReference type="InterPro" id="IPR013783">
    <property type="entry name" value="Ig-like_fold"/>
</dbReference>
<dbReference type="Gene3D" id="2.60.40.10">
    <property type="entry name" value="Immunoglobulins"/>
    <property type="match status" value="3"/>
</dbReference>
<evidence type="ECO:0000259" key="19">
    <source>
        <dbReference type="Pfam" id="PF22666"/>
    </source>
</evidence>
<dbReference type="Pfam" id="PF00703">
    <property type="entry name" value="Glyco_hydro_2"/>
    <property type="match status" value="1"/>
</dbReference>
<feature type="domain" description="Mannosidase Ig/CBM-like" evidence="18">
    <location>
        <begin position="675"/>
        <end position="764"/>
    </location>
</feature>
<evidence type="ECO:0000256" key="15">
    <source>
        <dbReference type="ARBA" id="ARBA00041614"/>
    </source>
</evidence>
<dbReference type="Pfam" id="PF17786">
    <property type="entry name" value="Mannosidase_ig"/>
    <property type="match status" value="1"/>
</dbReference>
<dbReference type="GO" id="GO:0006516">
    <property type="term" value="P:glycoprotein catabolic process"/>
    <property type="evidence" value="ECO:0007669"/>
    <property type="project" value="TreeGrafter"/>
</dbReference>
<sequence>MTTLQHVLDNWVFKACDGEKWFPATVPGCVHTDLLKNGQIDDPFYGTNEHELQWIDKKDWEYRTSIELPEGWSDLSRIDIVFDGLDTYADVIVNGQLALTADNMFHSWSADIKSLLTEGTNTITVKFRSPISEDMPKLESLGYQLPAPNDQSELGGTDDRKISVFARKAPYHYGWDWGPRFVTSGIWREVRLEGWSEPVIRDLFIRQDQVNAEMAQLTAIVEVDSIDAWEGRLQIASDCGQLWSEEIALESGKQSITLKMQIADPKLWWCRGLGEPTMYSFNAELLQGEHRVADYAVKTGLRQIRLVREPDEAGASFYFELNGVPVFVRGSNHIPNDSFAAEVTYERYRHEIASAAESNMNMLRVWGGGIYEEDIFYELCDEYGLLVWQDFMFACSMYPGDEAFLNSVAKEAEYNIRRLRNHPCIALWCGNNEIDSAWSQYLENAGWGWKEKGPYTSEIRDRIWHDYQAVFHNILPKAVADGANGVAYWPSSPLRDLTGDEKQHAYKIFGEGDVHYWGVWHASEPFNNYNTQIGRFMSEYGFQSFPELDSVLRYAPESELALESEVMLAHQKNGRGNQLIKQYMDMYLPEPKDFKSFLYMSQILQAEAIKTAIEAHRRNKPYCMGTLYWQMNDCWPVASWAGIDYYGRWKALQYIVRRSFKDVMLSIDDSDKAGEIAVHIVSDRPTGDIEAELILALYDFKGTLLQEHSYQTLVAANSSSRVFMAQTKELLGDQDPRNVVMRLVLKCHDEVLDSKEHYFTSFKDMKLTHAQVSVEEVAGSAGTVLILESNELARQVWLSSEEEGIFSDNFFDLIPGIPVTVDFRLRSHGEEAFVPGSPGKITVRSMVDFVKSEE</sequence>
<keyword evidence="7" id="KW-0964">Secreted</keyword>
<evidence type="ECO:0000256" key="14">
    <source>
        <dbReference type="ARBA" id="ARBA00041069"/>
    </source>
</evidence>
<evidence type="ECO:0000259" key="18">
    <source>
        <dbReference type="Pfam" id="PF17786"/>
    </source>
</evidence>
<proteinExistence type="inferred from homology"/>
<evidence type="ECO:0000259" key="16">
    <source>
        <dbReference type="Pfam" id="PF00703"/>
    </source>
</evidence>
<dbReference type="Proteomes" id="UP000198972">
    <property type="component" value="Unassembled WGS sequence"/>
</dbReference>
<name>A0A1G7SNR8_9BACL</name>
<dbReference type="InterPro" id="IPR050887">
    <property type="entry name" value="Beta-mannosidase_GH2"/>
</dbReference>
<evidence type="ECO:0000256" key="13">
    <source>
        <dbReference type="ARBA" id="ARBA00038429"/>
    </source>
</evidence>
<organism evidence="20 21">
    <name type="scientific">Fontibacillus panacisegetis</name>
    <dbReference type="NCBI Taxonomy" id="670482"/>
    <lineage>
        <taxon>Bacteria</taxon>
        <taxon>Bacillati</taxon>
        <taxon>Bacillota</taxon>
        <taxon>Bacilli</taxon>
        <taxon>Bacillales</taxon>
        <taxon>Paenibacillaceae</taxon>
        <taxon>Fontibacillus</taxon>
    </lineage>
</organism>
<evidence type="ECO:0000256" key="10">
    <source>
        <dbReference type="ARBA" id="ARBA00023180"/>
    </source>
</evidence>
<dbReference type="STRING" id="670482.SAMN04488542_13120"/>
<evidence type="ECO:0000313" key="20">
    <source>
        <dbReference type="EMBL" id="SDG24673.1"/>
    </source>
</evidence>
<dbReference type="PANTHER" id="PTHR43730">
    <property type="entry name" value="BETA-MANNOSIDASE"/>
    <property type="match status" value="1"/>
</dbReference>
<keyword evidence="11" id="KW-0458">Lysosome</keyword>
<keyword evidence="21" id="KW-1185">Reference proteome</keyword>
<comment type="similarity">
    <text evidence="13">Belongs to the glycosyl hydrolase 2 family. Beta-mannosidase B subfamily.</text>
</comment>
<keyword evidence="9" id="KW-0378">Hydrolase</keyword>
<keyword evidence="8" id="KW-0732">Signal</keyword>
<evidence type="ECO:0000259" key="17">
    <source>
        <dbReference type="Pfam" id="PF17753"/>
    </source>
</evidence>
<evidence type="ECO:0000256" key="12">
    <source>
        <dbReference type="ARBA" id="ARBA00023295"/>
    </source>
</evidence>
<evidence type="ECO:0000256" key="1">
    <source>
        <dbReference type="ARBA" id="ARBA00000829"/>
    </source>
</evidence>
<dbReference type="Gene3D" id="3.20.20.80">
    <property type="entry name" value="Glycosidases"/>
    <property type="match status" value="1"/>
</dbReference>
<dbReference type="InterPro" id="IPR017853">
    <property type="entry name" value="GH"/>
</dbReference>
<protein>
    <recommendedName>
        <fullName evidence="14">Beta-mannosidase B</fullName>
        <ecNumber evidence="6">3.2.1.25</ecNumber>
    </recommendedName>
    <alternativeName>
        <fullName evidence="15">Mannanase B</fullName>
    </alternativeName>
</protein>
<evidence type="ECO:0000256" key="3">
    <source>
        <dbReference type="ARBA" id="ARBA00004613"/>
    </source>
</evidence>
<comment type="subunit">
    <text evidence="5">Homodimer.</text>
</comment>
<feature type="domain" description="Beta-mannosidase-like galactose-binding" evidence="19">
    <location>
        <begin position="11"/>
        <end position="188"/>
    </location>
</feature>
<dbReference type="InterPro" id="IPR036156">
    <property type="entry name" value="Beta-gal/glucu_dom_sf"/>
</dbReference>
<dbReference type="SUPFAM" id="SSF51445">
    <property type="entry name" value="(Trans)glycosidases"/>
    <property type="match status" value="1"/>
</dbReference>
<keyword evidence="10" id="KW-0325">Glycoprotein</keyword>
<evidence type="ECO:0000256" key="8">
    <source>
        <dbReference type="ARBA" id="ARBA00022729"/>
    </source>
</evidence>
<evidence type="ECO:0000256" key="7">
    <source>
        <dbReference type="ARBA" id="ARBA00022525"/>
    </source>
</evidence>
<evidence type="ECO:0000313" key="21">
    <source>
        <dbReference type="Proteomes" id="UP000198972"/>
    </source>
</evidence>
<gene>
    <name evidence="20" type="ORF">SAMN04488542_13120</name>
</gene>
<dbReference type="InterPro" id="IPR006102">
    <property type="entry name" value="Ig-like_GH2"/>
</dbReference>
<comment type="subcellular location">
    <subcellularLocation>
        <location evidence="2">Lysosome</location>
    </subcellularLocation>
    <subcellularLocation>
        <location evidence="3">Secreted</location>
    </subcellularLocation>
</comment>
<feature type="domain" description="Glycoside hydrolase family 2 immunoglobulin-like beta-sandwich" evidence="16">
    <location>
        <begin position="200"/>
        <end position="302"/>
    </location>
</feature>
<evidence type="ECO:0000256" key="5">
    <source>
        <dbReference type="ARBA" id="ARBA00011738"/>
    </source>
</evidence>